<proteinExistence type="predicted"/>
<dbReference type="InterPro" id="IPR007863">
    <property type="entry name" value="Peptidase_M16_C"/>
</dbReference>
<dbReference type="InterPro" id="IPR011249">
    <property type="entry name" value="Metalloenz_LuxS/M16"/>
</dbReference>
<dbReference type="SUPFAM" id="SSF63411">
    <property type="entry name" value="LuxS/MPP-like metallohydrolase"/>
    <property type="match status" value="2"/>
</dbReference>
<dbReference type="Proteomes" id="UP000321567">
    <property type="component" value="Unassembled WGS sequence"/>
</dbReference>
<evidence type="ECO:0000259" key="1">
    <source>
        <dbReference type="Pfam" id="PF00675"/>
    </source>
</evidence>
<evidence type="ECO:0000313" key="4">
    <source>
        <dbReference type="Proteomes" id="UP000321567"/>
    </source>
</evidence>
<dbReference type="InterPro" id="IPR050361">
    <property type="entry name" value="MPP/UQCRC_Complex"/>
</dbReference>
<dbReference type="RefSeq" id="WP_174823031.1">
    <property type="nucleotide sequence ID" value="NZ_BJZO01000088.1"/>
</dbReference>
<feature type="domain" description="Peptidase M16 C-terminal" evidence="2">
    <location>
        <begin position="198"/>
        <end position="370"/>
    </location>
</feature>
<feature type="domain" description="Peptidase M16 N-terminal" evidence="1">
    <location>
        <begin position="49"/>
        <end position="176"/>
    </location>
</feature>
<evidence type="ECO:0000259" key="2">
    <source>
        <dbReference type="Pfam" id="PF05193"/>
    </source>
</evidence>
<reference evidence="3 4" key="1">
    <citation type="submission" date="2019-07" db="EMBL/GenBank/DDBJ databases">
        <title>Whole genome shotgun sequence of Rhodospirillum oryzae NBRC 107573.</title>
        <authorList>
            <person name="Hosoyama A."/>
            <person name="Uohara A."/>
            <person name="Ohji S."/>
            <person name="Ichikawa N."/>
        </authorList>
    </citation>
    <scope>NUCLEOTIDE SEQUENCE [LARGE SCALE GENOMIC DNA]</scope>
    <source>
        <strain evidence="3 4">NBRC 107573</strain>
    </source>
</reference>
<accession>A0A512HAS6</accession>
<comment type="caution">
    <text evidence="3">The sequence shown here is derived from an EMBL/GenBank/DDBJ whole genome shotgun (WGS) entry which is preliminary data.</text>
</comment>
<dbReference type="GO" id="GO:0046872">
    <property type="term" value="F:metal ion binding"/>
    <property type="evidence" value="ECO:0007669"/>
    <property type="project" value="InterPro"/>
</dbReference>
<dbReference type="PANTHER" id="PTHR11851">
    <property type="entry name" value="METALLOPROTEASE"/>
    <property type="match status" value="1"/>
</dbReference>
<gene>
    <name evidence="3" type="ORF">ROR02_26970</name>
</gene>
<protein>
    <submittedName>
        <fullName evidence="3">Peptidase M16</fullName>
    </submittedName>
</protein>
<sequence>MTRSFLRPLIGAGLALLLGTGAGMGVRPAAALSVETVTSPLGLTAYLAADQTLPIVSMTVMIPAGSTLDPAGKEGLATLMTRLLDEGAGDLDSQAFQQRLEDLAIDLSFDAGRDTLTVRLRTTTDTLDEAFGLLGLALTHPRFDADALERMRAATLASLRQQAGDPNALAQKAWFARVFPDHPYGHDDEGREETVRALTQDDVRAFAAAHLSRADLSIGVAGAIDASHLAPLLDRTFGPLPDTQAPVVPEATPRLDGSTTVVPFDVPQSTAFLGQPGLKRSDPDWNAAFVVNHILGGGGFSSRLMDEVREKRGLTYGVWSALYPYQKAGLWMAGIASQNARLPEALAVMKAEWARMASDGPTAQERADALTYLTGAWPLRFTSTESVAGMLASMRFYNLPADYIDTRNAALEALTLDDLRRVAKRLLDPARLTTVIVGKPDGTP</sequence>
<evidence type="ECO:0000313" key="3">
    <source>
        <dbReference type="EMBL" id="GEO82566.1"/>
    </source>
</evidence>
<name>A0A512HAS6_9PROT</name>
<keyword evidence="4" id="KW-1185">Reference proteome</keyword>
<dbReference type="InterPro" id="IPR011765">
    <property type="entry name" value="Pept_M16_N"/>
</dbReference>
<dbReference type="Gene3D" id="3.30.830.10">
    <property type="entry name" value="Metalloenzyme, LuxS/M16 peptidase-like"/>
    <property type="match status" value="2"/>
</dbReference>
<dbReference type="Pfam" id="PF00675">
    <property type="entry name" value="Peptidase_M16"/>
    <property type="match status" value="1"/>
</dbReference>
<organism evidence="3 4">
    <name type="scientific">Pararhodospirillum oryzae</name>
    <dbReference type="NCBI Taxonomy" id="478448"/>
    <lineage>
        <taxon>Bacteria</taxon>
        <taxon>Pseudomonadati</taxon>
        <taxon>Pseudomonadota</taxon>
        <taxon>Alphaproteobacteria</taxon>
        <taxon>Rhodospirillales</taxon>
        <taxon>Rhodospirillaceae</taxon>
        <taxon>Pararhodospirillum</taxon>
    </lineage>
</organism>
<dbReference type="EMBL" id="BJZO01000088">
    <property type="protein sequence ID" value="GEO82566.1"/>
    <property type="molecule type" value="Genomic_DNA"/>
</dbReference>
<dbReference type="PANTHER" id="PTHR11851:SF224">
    <property type="entry name" value="PROCESSING PROTEASE"/>
    <property type="match status" value="1"/>
</dbReference>
<dbReference type="Pfam" id="PF05193">
    <property type="entry name" value="Peptidase_M16_C"/>
    <property type="match status" value="1"/>
</dbReference>
<dbReference type="AlphaFoldDB" id="A0A512HAS6"/>